<dbReference type="FunFam" id="1.10.45.10:FF:000001">
    <property type="entry name" value="D-lactate dehydrogenase mitochondrial"/>
    <property type="match status" value="1"/>
</dbReference>
<dbReference type="PROSITE" id="PS51387">
    <property type="entry name" value="FAD_PCMH"/>
    <property type="match status" value="1"/>
</dbReference>
<evidence type="ECO:0000256" key="4">
    <source>
        <dbReference type="ARBA" id="ARBA00022827"/>
    </source>
</evidence>
<proteinExistence type="inferred from homology"/>
<dbReference type="GO" id="GO:0071949">
    <property type="term" value="F:FAD binding"/>
    <property type="evidence" value="ECO:0007669"/>
    <property type="project" value="InterPro"/>
</dbReference>
<dbReference type="Pfam" id="PF02913">
    <property type="entry name" value="FAD-oxidase_C"/>
    <property type="match status" value="1"/>
</dbReference>
<evidence type="ECO:0000256" key="2">
    <source>
        <dbReference type="ARBA" id="ARBA00008000"/>
    </source>
</evidence>
<evidence type="ECO:0000256" key="5">
    <source>
        <dbReference type="ARBA" id="ARBA00023002"/>
    </source>
</evidence>
<keyword evidence="5" id="KW-0560">Oxidoreductase</keyword>
<keyword evidence="3" id="KW-0285">Flavoprotein</keyword>
<reference evidence="7" key="1">
    <citation type="submission" date="2018-05" db="EMBL/GenBank/DDBJ databases">
        <authorList>
            <person name="Lanie J.A."/>
            <person name="Ng W.-L."/>
            <person name="Kazmierczak K.M."/>
            <person name="Andrzejewski T.M."/>
            <person name="Davidsen T.M."/>
            <person name="Wayne K.J."/>
            <person name="Tettelin H."/>
            <person name="Glass J.I."/>
            <person name="Rusch D."/>
            <person name="Podicherti R."/>
            <person name="Tsui H.-C.T."/>
            <person name="Winkler M.E."/>
        </authorList>
    </citation>
    <scope>NUCLEOTIDE SEQUENCE</scope>
</reference>
<dbReference type="EMBL" id="UINC01001038">
    <property type="protein sequence ID" value="SUZ68416.1"/>
    <property type="molecule type" value="Genomic_DNA"/>
</dbReference>
<gene>
    <name evidence="7" type="ORF">METZ01_LOCUS21270</name>
</gene>
<evidence type="ECO:0000313" key="7">
    <source>
        <dbReference type="EMBL" id="SUZ68416.1"/>
    </source>
</evidence>
<accession>A0A381PN24</accession>
<dbReference type="FunFam" id="3.30.70.2740:FF:000001">
    <property type="entry name" value="D-lactate dehydrogenase mitochondrial"/>
    <property type="match status" value="1"/>
</dbReference>
<comment type="cofactor">
    <cofactor evidence="1">
        <name>FAD</name>
        <dbReference type="ChEBI" id="CHEBI:57692"/>
    </cofactor>
</comment>
<dbReference type="PANTHER" id="PTHR42934">
    <property type="entry name" value="GLYCOLATE OXIDASE SUBUNIT GLCD"/>
    <property type="match status" value="1"/>
</dbReference>
<dbReference type="Gene3D" id="3.30.465.10">
    <property type="match status" value="1"/>
</dbReference>
<dbReference type="InterPro" id="IPR051914">
    <property type="entry name" value="FAD-linked_OxidoTrans_Type4"/>
</dbReference>
<evidence type="ECO:0000259" key="6">
    <source>
        <dbReference type="PROSITE" id="PS51387"/>
    </source>
</evidence>
<name>A0A381PN24_9ZZZZ</name>
<comment type="similarity">
    <text evidence="2">Belongs to the FAD-binding oxidoreductase/transferase type 4 family.</text>
</comment>
<dbReference type="InterPro" id="IPR016169">
    <property type="entry name" value="FAD-bd_PCMH_sub2"/>
</dbReference>
<dbReference type="GO" id="GO:0016491">
    <property type="term" value="F:oxidoreductase activity"/>
    <property type="evidence" value="ECO:0007669"/>
    <property type="project" value="UniProtKB-KW"/>
</dbReference>
<dbReference type="InterPro" id="IPR016166">
    <property type="entry name" value="FAD-bd_PCMH"/>
</dbReference>
<evidence type="ECO:0000256" key="1">
    <source>
        <dbReference type="ARBA" id="ARBA00001974"/>
    </source>
</evidence>
<dbReference type="Pfam" id="PF01565">
    <property type="entry name" value="FAD_binding_4"/>
    <property type="match status" value="1"/>
</dbReference>
<dbReference type="InterPro" id="IPR036318">
    <property type="entry name" value="FAD-bd_PCMH-like_sf"/>
</dbReference>
<feature type="domain" description="FAD-binding PCMH-type" evidence="6">
    <location>
        <begin position="44"/>
        <end position="222"/>
    </location>
</feature>
<evidence type="ECO:0000256" key="3">
    <source>
        <dbReference type="ARBA" id="ARBA00022630"/>
    </source>
</evidence>
<dbReference type="SUPFAM" id="SSF56176">
    <property type="entry name" value="FAD-binding/transporter-associated domain-like"/>
    <property type="match status" value="1"/>
</dbReference>
<dbReference type="InterPro" id="IPR006094">
    <property type="entry name" value="Oxid_FAD_bind_N"/>
</dbReference>
<dbReference type="Gene3D" id="3.30.70.2740">
    <property type="match status" value="1"/>
</dbReference>
<dbReference type="InterPro" id="IPR004113">
    <property type="entry name" value="FAD-bd_oxidored_4_C"/>
</dbReference>
<dbReference type="InterPro" id="IPR016171">
    <property type="entry name" value="Vanillyl_alc_oxidase_C-sub2"/>
</dbReference>
<protein>
    <recommendedName>
        <fullName evidence="6">FAD-binding PCMH-type domain-containing protein</fullName>
    </recommendedName>
</protein>
<dbReference type="InterPro" id="IPR016164">
    <property type="entry name" value="FAD-linked_Oxase-like_C"/>
</dbReference>
<dbReference type="AlphaFoldDB" id="A0A381PN24"/>
<dbReference type="PANTHER" id="PTHR42934:SF1">
    <property type="entry name" value="GLYCOLATE OXIDASE SUBUNIT GLCD"/>
    <property type="match status" value="1"/>
</dbReference>
<keyword evidence="4" id="KW-0274">FAD</keyword>
<dbReference type="Gene3D" id="1.10.45.10">
    <property type="entry name" value="Vanillyl-alcohol Oxidase, Chain A, domain 4"/>
    <property type="match status" value="1"/>
</dbReference>
<organism evidence="7">
    <name type="scientific">marine metagenome</name>
    <dbReference type="NCBI Taxonomy" id="408172"/>
    <lineage>
        <taxon>unclassified sequences</taxon>
        <taxon>metagenomes</taxon>
        <taxon>ecological metagenomes</taxon>
    </lineage>
</organism>
<sequence>MENILPEPLTKELRDRLRGVVGDAWVIVDADRLLAYESDGLTAYRRTPRAVVLPRNTDEVSRVLGILSQEAVPVVPRGAGTGLSGGALADGDAVVVGTARMTDLLELDPGNRLARVQPGMINAHLTTAAEPFGLYYAPDPSSQSACSLGGNVAENSGGPHCLKYGVTSRYVTGLKVVTYDGKVLDLGGFGREPGGYDLVGVFVGSEGCFGIATEIEVRLLPKSEAVCTLLAIFDRLGDAGSAVTEIMAEGLMPAALEIIDGPTIRAVEASVYAAGFPTDAEAALVVEFDGIEAGLAADVERAVACCREAGAREVRTADSTEERLAFWQGRKKAFGAMGQIASDLLVQDATVPRSQLTGVLGRISEIGARHDLTIANVFHAGDGNLHPNLLFDRSDAEELARVERASKEIMAVCVEAGGTITGEHGVGLDKRHYMSLVHGPEELDAMRRIKAVFDPHGRMNPGKVLPDPTESAGVAV</sequence>
<dbReference type="SUPFAM" id="SSF55103">
    <property type="entry name" value="FAD-linked oxidases, C-terminal domain"/>
    <property type="match status" value="1"/>
</dbReference>